<evidence type="ECO:0000256" key="1">
    <source>
        <dbReference type="SAM" id="Phobius"/>
    </source>
</evidence>
<proteinExistence type="predicted"/>
<evidence type="ECO:0000313" key="3">
    <source>
        <dbReference type="Proteomes" id="UP000291088"/>
    </source>
</evidence>
<keyword evidence="1" id="KW-1133">Transmembrane helix</keyword>
<name>A0A4Q2TRJ0_9HYPH</name>
<feature type="transmembrane region" description="Helical" evidence="1">
    <location>
        <begin position="39"/>
        <end position="58"/>
    </location>
</feature>
<dbReference type="Gene3D" id="1.20.210.10">
    <property type="entry name" value="Cytochrome c oxidase-like, subunit I domain"/>
    <property type="match status" value="1"/>
</dbReference>
<dbReference type="EMBL" id="SDVB01000106">
    <property type="protein sequence ID" value="RYC23222.1"/>
    <property type="molecule type" value="Genomic_DNA"/>
</dbReference>
<dbReference type="RefSeq" id="WP_129330758.1">
    <property type="nucleotide sequence ID" value="NZ_SDVB01000106.1"/>
</dbReference>
<gene>
    <name evidence="2" type="ORF">EUU22_03745</name>
</gene>
<feature type="transmembrane region" description="Helical" evidence="1">
    <location>
        <begin position="96"/>
        <end position="117"/>
    </location>
</feature>
<reference evidence="2 3" key="1">
    <citation type="submission" date="2019-01" db="EMBL/GenBank/DDBJ databases">
        <authorList>
            <person name="Deng T."/>
        </authorList>
    </citation>
    <scope>NUCLEOTIDE SEQUENCE [LARGE SCALE GENOMIC DNA]</scope>
    <source>
        <strain evidence="2 3">F8825</strain>
    </source>
</reference>
<organism evidence="2 3">
    <name type="scientific">Ciceribacter ferrooxidans</name>
    <dbReference type="NCBI Taxonomy" id="2509717"/>
    <lineage>
        <taxon>Bacteria</taxon>
        <taxon>Pseudomonadati</taxon>
        <taxon>Pseudomonadota</taxon>
        <taxon>Alphaproteobacteria</taxon>
        <taxon>Hyphomicrobiales</taxon>
        <taxon>Rhizobiaceae</taxon>
        <taxon>Ciceribacter</taxon>
    </lineage>
</organism>
<comment type="caution">
    <text evidence="2">The sequence shown here is derived from an EMBL/GenBank/DDBJ whole genome shotgun (WGS) entry which is preliminary data.</text>
</comment>
<dbReference type="InterPro" id="IPR036927">
    <property type="entry name" value="Cyt_c_oxase-like_su1_sf"/>
</dbReference>
<keyword evidence="3" id="KW-1185">Reference proteome</keyword>
<protein>
    <submittedName>
        <fullName evidence="2">Uncharacterized protein</fullName>
    </submittedName>
</protein>
<dbReference type="SUPFAM" id="SSF81442">
    <property type="entry name" value="Cytochrome c oxidase subunit I-like"/>
    <property type="match status" value="1"/>
</dbReference>
<dbReference type="OrthoDB" id="9808748at2"/>
<feature type="transmembrane region" description="Helical" evidence="1">
    <location>
        <begin position="70"/>
        <end position="90"/>
    </location>
</feature>
<feature type="transmembrane region" description="Helical" evidence="1">
    <location>
        <begin position="7"/>
        <end position="27"/>
    </location>
</feature>
<keyword evidence="1" id="KW-0812">Transmembrane</keyword>
<evidence type="ECO:0000313" key="2">
    <source>
        <dbReference type="EMBL" id="RYC23222.1"/>
    </source>
</evidence>
<dbReference type="AlphaFoldDB" id="A0A4Q2TRJ0"/>
<sequence>MRGISFWFFMTAVVYVTLGMIWGIVMAATGDHRLAAAHAHLNLVGWVTLALFGIYYHLVPQAGEHVLAKLHFAVATAGVVLIVPGIAMALSGAGELLAKVGSVLTLASMLLFAVVVFRSRKTADVPEGRTVEQGLVQSA</sequence>
<dbReference type="Proteomes" id="UP000291088">
    <property type="component" value="Unassembled WGS sequence"/>
</dbReference>
<accession>A0A4Q2TRJ0</accession>
<keyword evidence="1" id="KW-0472">Membrane</keyword>